<name>A0A2J6WM32_9BACT</name>
<dbReference type="GO" id="GO:0016853">
    <property type="term" value="F:isomerase activity"/>
    <property type="evidence" value="ECO:0007669"/>
    <property type="project" value="UniProtKB-KW"/>
</dbReference>
<dbReference type="InterPro" id="IPR014347">
    <property type="entry name" value="Tautomerase/MIF_sf"/>
</dbReference>
<dbReference type="PANTHER" id="PTHR35530:SF2">
    <property type="entry name" value="BSL4019 PROTEIN"/>
    <property type="match status" value="1"/>
</dbReference>
<accession>A0A2J6WM32</accession>
<feature type="domain" description="4-oxalocrotonate tautomerase-like" evidence="3">
    <location>
        <begin position="2"/>
        <end position="57"/>
    </location>
</feature>
<evidence type="ECO:0000256" key="2">
    <source>
        <dbReference type="ARBA" id="ARBA00023235"/>
    </source>
</evidence>
<evidence type="ECO:0000259" key="3">
    <source>
        <dbReference type="Pfam" id="PF01361"/>
    </source>
</evidence>
<gene>
    <name evidence="4" type="ORF">C0187_04075</name>
</gene>
<dbReference type="SUPFAM" id="SSF55331">
    <property type="entry name" value="Tautomerase/MIF"/>
    <property type="match status" value="1"/>
</dbReference>
<evidence type="ECO:0000313" key="5">
    <source>
        <dbReference type="Proteomes" id="UP000242881"/>
    </source>
</evidence>
<proteinExistence type="inferred from homology"/>
<dbReference type="Pfam" id="PF01361">
    <property type="entry name" value="Tautomerase"/>
    <property type="match status" value="1"/>
</dbReference>
<dbReference type="EMBL" id="PNIN01000041">
    <property type="protein sequence ID" value="PMP71431.1"/>
    <property type="molecule type" value="Genomic_DNA"/>
</dbReference>
<evidence type="ECO:0000256" key="1">
    <source>
        <dbReference type="ARBA" id="ARBA00006723"/>
    </source>
</evidence>
<reference evidence="4 5" key="1">
    <citation type="submission" date="2018-01" db="EMBL/GenBank/DDBJ databases">
        <title>Metagenomic assembled genomes from two thermal pools in the Uzon Caldera, Kamchatka, Russia.</title>
        <authorList>
            <person name="Wilkins L."/>
            <person name="Ettinger C."/>
        </authorList>
    </citation>
    <scope>NUCLEOTIDE SEQUENCE [LARGE SCALE GENOMIC DNA]</scope>
    <source>
        <strain evidence="4">ZAV-05</strain>
    </source>
</reference>
<comment type="caution">
    <text evidence="4">The sequence shown here is derived from an EMBL/GenBank/DDBJ whole genome shotgun (WGS) entry which is preliminary data.</text>
</comment>
<keyword evidence="2" id="KW-0413">Isomerase</keyword>
<dbReference type="AlphaFoldDB" id="A0A2J6WM32"/>
<dbReference type="PANTHER" id="PTHR35530">
    <property type="entry name" value="TAUTOMERASE-RELATED"/>
    <property type="match status" value="1"/>
</dbReference>
<protein>
    <submittedName>
        <fullName evidence="4">4-oxalocrotonate tautomerase</fullName>
    </submittedName>
</protein>
<dbReference type="InterPro" id="IPR004370">
    <property type="entry name" value="4-OT-like_dom"/>
</dbReference>
<dbReference type="Proteomes" id="UP000242881">
    <property type="component" value="Unassembled WGS sequence"/>
</dbReference>
<comment type="similarity">
    <text evidence="1">Belongs to the 4-oxalocrotonate tautomerase family.</text>
</comment>
<organism evidence="4 5">
    <name type="scientific">Calditerrivibrio nitroreducens</name>
    <dbReference type="NCBI Taxonomy" id="477976"/>
    <lineage>
        <taxon>Bacteria</taxon>
        <taxon>Pseudomonadati</taxon>
        <taxon>Deferribacterota</taxon>
        <taxon>Deferribacteres</taxon>
        <taxon>Deferribacterales</taxon>
        <taxon>Calditerrivibrionaceae</taxon>
    </lineage>
</organism>
<sequence>MPLVRIELWAGKSKDLKDAISKDVTDVLVKHLGCPSEGVTIVFDERAKSDWYTAGKSHVELHPDKK</sequence>
<dbReference type="RefSeq" id="WP_424605541.1">
    <property type="nucleotide sequence ID" value="NZ_JBNAVA010000005.1"/>
</dbReference>
<evidence type="ECO:0000313" key="4">
    <source>
        <dbReference type="EMBL" id="PMP71431.1"/>
    </source>
</evidence>
<dbReference type="Gene3D" id="3.30.429.10">
    <property type="entry name" value="Macrophage Migration Inhibitory Factor"/>
    <property type="match status" value="1"/>
</dbReference>